<accession>A0ABR5AHT5</accession>
<dbReference type="EMBL" id="JXAK01000026">
    <property type="protein sequence ID" value="KIL40150.1"/>
    <property type="molecule type" value="Genomic_DNA"/>
</dbReference>
<evidence type="ECO:0000259" key="2">
    <source>
        <dbReference type="PROSITE" id="PS50943"/>
    </source>
</evidence>
<evidence type="ECO:0000313" key="4">
    <source>
        <dbReference type="Proteomes" id="UP000031967"/>
    </source>
</evidence>
<dbReference type="PANTHER" id="PTHR46558:SF14">
    <property type="entry name" value="HTH-TYPE TRANSCRIPTIONAL REGULATOR ANSR"/>
    <property type="match status" value="1"/>
</dbReference>
<gene>
    <name evidence="3" type="ORF">SD70_15695</name>
</gene>
<dbReference type="InterPro" id="IPR001387">
    <property type="entry name" value="Cro/C1-type_HTH"/>
</dbReference>
<evidence type="ECO:0000256" key="1">
    <source>
        <dbReference type="ARBA" id="ARBA00023125"/>
    </source>
</evidence>
<keyword evidence="1" id="KW-0238">DNA-binding</keyword>
<dbReference type="Pfam" id="PF01381">
    <property type="entry name" value="HTH_3"/>
    <property type="match status" value="1"/>
</dbReference>
<sequence length="113" mass="12893">MTERLRNARKSKKITLREMSEKLGIAKSTYAAYESGFRTPSLDTLISISKILGVTSDYLLGLTESADYDASNAKQYLQNAKFHWDGVPLTDEDLELINLLLERIIRDRKKPLE</sequence>
<dbReference type="Gene3D" id="1.10.260.40">
    <property type="entry name" value="lambda repressor-like DNA-binding domains"/>
    <property type="match status" value="1"/>
</dbReference>
<protein>
    <recommendedName>
        <fullName evidence="2">HTH cro/C1-type domain-containing protein</fullName>
    </recommendedName>
</protein>
<dbReference type="InterPro" id="IPR010982">
    <property type="entry name" value="Lambda_DNA-bd_dom_sf"/>
</dbReference>
<dbReference type="CDD" id="cd00093">
    <property type="entry name" value="HTH_XRE"/>
    <property type="match status" value="1"/>
</dbReference>
<reference evidence="3 4" key="1">
    <citation type="submission" date="2014-12" db="EMBL/GenBank/DDBJ databases">
        <title>Draft genome sequence of Paenibacillus kamchatkensis strain B-2647.</title>
        <authorList>
            <person name="Karlyshev A.V."/>
            <person name="Kudryashova E.B."/>
        </authorList>
    </citation>
    <scope>NUCLEOTIDE SEQUENCE [LARGE SCALE GENOMIC DNA]</scope>
    <source>
        <strain evidence="3 4">VKM B-2647</strain>
    </source>
</reference>
<evidence type="ECO:0000313" key="3">
    <source>
        <dbReference type="EMBL" id="KIL40150.1"/>
    </source>
</evidence>
<organism evidence="3 4">
    <name type="scientific">Gordoniibacillus kamchatkensis</name>
    <dbReference type="NCBI Taxonomy" id="1590651"/>
    <lineage>
        <taxon>Bacteria</taxon>
        <taxon>Bacillati</taxon>
        <taxon>Bacillota</taxon>
        <taxon>Bacilli</taxon>
        <taxon>Bacillales</taxon>
        <taxon>Paenibacillaceae</taxon>
        <taxon>Gordoniibacillus</taxon>
    </lineage>
</organism>
<dbReference type="SMART" id="SM00530">
    <property type="entry name" value="HTH_XRE"/>
    <property type="match status" value="1"/>
</dbReference>
<dbReference type="PROSITE" id="PS50943">
    <property type="entry name" value="HTH_CROC1"/>
    <property type="match status" value="1"/>
</dbReference>
<dbReference type="SUPFAM" id="SSF47413">
    <property type="entry name" value="lambda repressor-like DNA-binding domains"/>
    <property type="match status" value="1"/>
</dbReference>
<proteinExistence type="predicted"/>
<dbReference type="Proteomes" id="UP000031967">
    <property type="component" value="Unassembled WGS sequence"/>
</dbReference>
<name>A0ABR5AHT5_9BACL</name>
<dbReference type="PANTHER" id="PTHR46558">
    <property type="entry name" value="TRACRIPTIONAL REGULATORY PROTEIN-RELATED-RELATED"/>
    <property type="match status" value="1"/>
</dbReference>
<comment type="caution">
    <text evidence="3">The sequence shown here is derived from an EMBL/GenBank/DDBJ whole genome shotgun (WGS) entry which is preliminary data.</text>
</comment>
<keyword evidence="4" id="KW-1185">Reference proteome</keyword>
<feature type="domain" description="HTH cro/C1-type" evidence="2">
    <location>
        <begin position="5"/>
        <end position="59"/>
    </location>
</feature>